<dbReference type="GO" id="GO:0030041">
    <property type="term" value="P:actin filament polymerization"/>
    <property type="evidence" value="ECO:0007669"/>
    <property type="project" value="TreeGrafter"/>
</dbReference>
<dbReference type="PANTHER" id="PTHR13015:SF0">
    <property type="entry name" value="WASH COMPLEX SUBUNIT 3"/>
    <property type="match status" value="1"/>
</dbReference>
<evidence type="ECO:0000256" key="7">
    <source>
        <dbReference type="SAM" id="MobiDB-lite"/>
    </source>
</evidence>
<comment type="caution">
    <text evidence="9">The sequence shown here is derived from an EMBL/GenBank/DDBJ whole genome shotgun (WGS) entry which is preliminary data.</text>
</comment>
<dbReference type="AlphaFoldDB" id="A0A1V9ZTD0"/>
<dbReference type="Pfam" id="PF10152">
    <property type="entry name" value="CCDC53"/>
    <property type="match status" value="3"/>
</dbReference>
<keyword evidence="2" id="KW-0479">Metal-binding</keyword>
<evidence type="ECO:0000256" key="1">
    <source>
        <dbReference type="ARBA" id="ARBA00006290"/>
    </source>
</evidence>
<keyword evidence="3 5" id="KW-0863">Zinc-finger</keyword>
<protein>
    <recommendedName>
        <fullName evidence="8">MYND-type domain-containing protein</fullName>
    </recommendedName>
</protein>
<keyword evidence="10" id="KW-1185">Reference proteome</keyword>
<comment type="similarity">
    <text evidence="1">Belongs to the CCDC53 family.</text>
</comment>
<dbReference type="Gene3D" id="6.10.140.2220">
    <property type="match status" value="1"/>
</dbReference>
<dbReference type="PROSITE" id="PS01360">
    <property type="entry name" value="ZF_MYND_1"/>
    <property type="match status" value="1"/>
</dbReference>
<accession>A0A1V9ZTD0</accession>
<dbReference type="GO" id="GO:0008270">
    <property type="term" value="F:zinc ion binding"/>
    <property type="evidence" value="ECO:0007669"/>
    <property type="project" value="UniProtKB-KW"/>
</dbReference>
<evidence type="ECO:0000313" key="9">
    <source>
        <dbReference type="EMBL" id="OQS01276.1"/>
    </source>
</evidence>
<evidence type="ECO:0000256" key="3">
    <source>
        <dbReference type="ARBA" id="ARBA00022771"/>
    </source>
</evidence>
<feature type="coiled-coil region" evidence="6">
    <location>
        <begin position="132"/>
        <end position="195"/>
    </location>
</feature>
<keyword evidence="6" id="KW-0175">Coiled coil</keyword>
<evidence type="ECO:0000256" key="5">
    <source>
        <dbReference type="PROSITE-ProRule" id="PRU00134"/>
    </source>
</evidence>
<evidence type="ECO:0000313" key="10">
    <source>
        <dbReference type="Proteomes" id="UP000243579"/>
    </source>
</evidence>
<dbReference type="PROSITE" id="PS50865">
    <property type="entry name" value="ZF_MYND_2"/>
    <property type="match status" value="1"/>
</dbReference>
<gene>
    <name evidence="9" type="ORF">ACHHYP_01499</name>
</gene>
<dbReference type="PANTHER" id="PTHR13015">
    <property type="entry name" value="PROTEIN AD-016-RELATED"/>
    <property type="match status" value="1"/>
</dbReference>
<evidence type="ECO:0000256" key="2">
    <source>
        <dbReference type="ARBA" id="ARBA00022723"/>
    </source>
</evidence>
<dbReference type="SUPFAM" id="SSF144232">
    <property type="entry name" value="HIT/MYND zinc finger-like"/>
    <property type="match status" value="1"/>
</dbReference>
<dbReference type="OrthoDB" id="268027at2759"/>
<dbReference type="Pfam" id="PF01753">
    <property type="entry name" value="zf-MYND"/>
    <property type="match status" value="1"/>
</dbReference>
<proteinExistence type="inferred from homology"/>
<feature type="region of interest" description="Disordered" evidence="7">
    <location>
        <begin position="68"/>
        <end position="89"/>
    </location>
</feature>
<dbReference type="EMBL" id="JNBR01000011">
    <property type="protein sequence ID" value="OQS01276.1"/>
    <property type="molecule type" value="Genomic_DNA"/>
</dbReference>
<feature type="compositionally biased region" description="Acidic residues" evidence="7">
    <location>
        <begin position="69"/>
        <end position="85"/>
    </location>
</feature>
<name>A0A1V9ZTD0_ACHHY</name>
<reference evidence="9 10" key="1">
    <citation type="journal article" date="2014" name="Genome Biol. Evol.">
        <title>The secreted proteins of Achlya hypogyna and Thraustotheca clavata identify the ancestral oomycete secretome and reveal gene acquisitions by horizontal gene transfer.</title>
        <authorList>
            <person name="Misner I."/>
            <person name="Blouin N."/>
            <person name="Leonard G."/>
            <person name="Richards T.A."/>
            <person name="Lane C.E."/>
        </authorList>
    </citation>
    <scope>NUCLEOTIDE SEQUENCE [LARGE SCALE GENOMIC DNA]</scope>
    <source>
        <strain evidence="9 10">ATCC 48635</strain>
    </source>
</reference>
<evidence type="ECO:0000256" key="4">
    <source>
        <dbReference type="ARBA" id="ARBA00022833"/>
    </source>
</evidence>
<keyword evidence="4" id="KW-0862">Zinc</keyword>
<feature type="domain" description="MYND-type" evidence="8">
    <location>
        <begin position="24"/>
        <end position="61"/>
    </location>
</feature>
<dbReference type="Proteomes" id="UP000243579">
    <property type="component" value="Unassembled WGS sequence"/>
</dbReference>
<dbReference type="GO" id="GO:0006887">
    <property type="term" value="P:exocytosis"/>
    <property type="evidence" value="ECO:0007669"/>
    <property type="project" value="TreeGrafter"/>
</dbReference>
<dbReference type="InterPro" id="IPR002893">
    <property type="entry name" value="Znf_MYND"/>
</dbReference>
<dbReference type="STRING" id="1202772.A0A1V9ZTD0"/>
<dbReference type="GO" id="GO:0071203">
    <property type="term" value="C:WASH complex"/>
    <property type="evidence" value="ECO:0007669"/>
    <property type="project" value="InterPro"/>
</dbReference>
<evidence type="ECO:0000256" key="6">
    <source>
        <dbReference type="SAM" id="Coils"/>
    </source>
</evidence>
<dbReference type="InterPro" id="IPR019309">
    <property type="entry name" value="WASHC3"/>
</dbReference>
<evidence type="ECO:0000259" key="8">
    <source>
        <dbReference type="PROSITE" id="PS50865"/>
    </source>
</evidence>
<organism evidence="9 10">
    <name type="scientific">Achlya hypogyna</name>
    <name type="common">Oomycete</name>
    <name type="synonym">Protoachlya hypogyna</name>
    <dbReference type="NCBI Taxonomy" id="1202772"/>
    <lineage>
        <taxon>Eukaryota</taxon>
        <taxon>Sar</taxon>
        <taxon>Stramenopiles</taxon>
        <taxon>Oomycota</taxon>
        <taxon>Saprolegniomycetes</taxon>
        <taxon>Saprolegniales</taxon>
        <taxon>Achlyaceae</taxon>
        <taxon>Achlya</taxon>
    </lineage>
</organism>
<sequence length="778" mass="84554">MADSDSDDELMRALRGGGMKAAECSYCQAYGAKLPCSKCHQAMYCDDTCLRRHFKAHRDHCIKVYLKDESEEEEESDDEEEEEEKDDHALLAKRHSSRGGSIMGGPMMVGVPGLTEEQVAQLIKLSGKSTDVVKQQKEIALLKSQLEDMLKSQETIAQIAKANQIKPEQVLSKSSSIKQKELDLLMQKLEALEKRTAFAPVGPVMPVTVAPIIYHPLLVKDDDKFKKYFKLKAMAMPGDQIKAKMEMEGVDPGLLDTPYAVSPNDPGAPPGAYVPLTVGNDSKFQKYFKLRAMHMPEDQIKMKMETDGLDPSLLDHPEAVSPNDPGPPAVALPTPPMTPPLQSAPAPPYVPLLVKDDPAFKKFFKLLTMGMPKEQAQLKMKAEGLDGTLLDTPDAVSPNDPGVRFPVLHAPPPTPARGSFSAPAGGVSMDQLFAMVMQHQQMIQQGAFVAGTGARTPPAEGGAAAVPTRSVKDQMAAELAAASSAVDDIFGEDTVKATGGGMTMVEQLEKKARKDANKKLVDNIAAINATVHDLVTLKFKDEAHAIAFSVEATTKLEGFGLSLGVDANQTWSARLLIKNKETRDWYFSEAERLAAGQAYIRLWFLQALATDIGQLRSKADQIRNAPGVVQSKNKVDVIDKFTTLLKEAVKLKHKIFKNSAFPEQLARMAAEKIPQAYDAHGQALTDAAAVLATAALDLADDELRVLERTVRAKKIRASTAVHVGEKAVQFVAIVKKLGVSEALLAPALARVASLEMAVAAIKAEYFAEKEEEEEDDVL</sequence>